<dbReference type="AlphaFoldDB" id="V6M9H6"/>
<feature type="compositionally biased region" description="Basic and acidic residues" evidence="1">
    <location>
        <begin position="526"/>
        <end position="536"/>
    </location>
</feature>
<dbReference type="InterPro" id="IPR010466">
    <property type="entry name" value="DUF1058"/>
</dbReference>
<dbReference type="Pfam" id="PF06347">
    <property type="entry name" value="SH3_4"/>
    <property type="match status" value="1"/>
</dbReference>
<name>V6M9H6_9BACL</name>
<dbReference type="Proteomes" id="UP000017973">
    <property type="component" value="Unassembled WGS sequence"/>
</dbReference>
<comment type="caution">
    <text evidence="3">The sequence shown here is derived from an EMBL/GenBank/DDBJ whole genome shotgun (WGS) entry which is preliminary data.</text>
</comment>
<dbReference type="RefSeq" id="WP_023559192.1">
    <property type="nucleotide sequence ID" value="NZ_KI629786.1"/>
</dbReference>
<evidence type="ECO:0000313" key="3">
    <source>
        <dbReference type="EMBL" id="EST52003.1"/>
    </source>
</evidence>
<protein>
    <recommendedName>
        <fullName evidence="5">SH3b domain-containing protein</fullName>
    </recommendedName>
</protein>
<dbReference type="PATRIC" id="fig|1408254.3.peg.5330"/>
<keyword evidence="2" id="KW-1133">Transmembrane helix</keyword>
<evidence type="ECO:0000256" key="1">
    <source>
        <dbReference type="SAM" id="MobiDB-lite"/>
    </source>
</evidence>
<sequence>MKLFSPYQRSFWVRNILLVLVIIALIGTAYKLARSYQKTVLLGQAKAHFEAQNLVLAEAAFSHADAIQAIRTEDEPWSQLLLRLGTVRHELESLALNARLAMEQNEADQTLAAYQNYHSLQQQAQRENEQVAAFFQQIAQNLAIENQFGMYYQQAMKEAKDQVQASLDQKKYRDQTFIHTLATIPDEYYGGKEKKQNELEALFLQYERNKLRDLAQAGTFAEVVGSLANSHGLYEKEGFPTEWLVSLLERYAKEEINQTIREQDLAEFVNRAKTYREQKSILPSRSDVLALIDRQIETLFQQADQFVRSNRFEKALGLYQELSRLEDTSARLTELEKRWIAYDPSRLLQAQFPDKTLDTLMTGVDHWGAQVYAIGWDESDGVLYMAALDEDGAAVKLEQALSLNRKSAIFSLSDTLGSEESPIITVEAAGKERTYAYLGLVPDLSRKMFVKRWDLEADGWEAIQPDQILVKNPVGEGEHEIARFSLEKSGLVYTEKWADYLVDSEDQDEPGQMDEQDSENIQAEEGQQKDPNDGKPADIPALRTYDVYAGPGDTYAIIGRVVEEGYQVIAKENGWLQIDFDGTQGWIRPSVEP</sequence>
<evidence type="ECO:0000256" key="2">
    <source>
        <dbReference type="SAM" id="Phobius"/>
    </source>
</evidence>
<feature type="transmembrane region" description="Helical" evidence="2">
    <location>
        <begin position="12"/>
        <end position="30"/>
    </location>
</feature>
<dbReference type="HOGENOM" id="CLU_464376_0_0_9"/>
<dbReference type="STRING" id="1408254.T458_27380"/>
<evidence type="ECO:0000313" key="4">
    <source>
        <dbReference type="Proteomes" id="UP000017973"/>
    </source>
</evidence>
<dbReference type="Gene3D" id="2.30.30.40">
    <property type="entry name" value="SH3 Domains"/>
    <property type="match status" value="1"/>
</dbReference>
<feature type="compositionally biased region" description="Acidic residues" evidence="1">
    <location>
        <begin position="505"/>
        <end position="518"/>
    </location>
</feature>
<gene>
    <name evidence="3" type="ORF">T458_27380</name>
</gene>
<reference evidence="3 4" key="1">
    <citation type="journal article" date="2014" name="Genome Announc.">
        <title>Draft Genome Sequence of Brevibacillus panacihumi Strain W25, a Halotolerant Hydrocarbon-Degrading Bacterium.</title>
        <authorList>
            <person name="Wang X."/>
            <person name="Jin D."/>
            <person name="Zhou L."/>
            <person name="Wu L."/>
            <person name="An W."/>
            <person name="Chen Y."/>
            <person name="Zhao L."/>
        </authorList>
    </citation>
    <scope>NUCLEOTIDE SEQUENCE [LARGE SCALE GENOMIC DNA]</scope>
    <source>
        <strain evidence="3 4">W25</strain>
    </source>
</reference>
<dbReference type="EMBL" id="AYJU01000018">
    <property type="protein sequence ID" value="EST52003.1"/>
    <property type="molecule type" value="Genomic_DNA"/>
</dbReference>
<keyword evidence="2" id="KW-0472">Membrane</keyword>
<feature type="region of interest" description="Disordered" evidence="1">
    <location>
        <begin position="505"/>
        <end position="539"/>
    </location>
</feature>
<proteinExistence type="predicted"/>
<dbReference type="OrthoDB" id="2657208at2"/>
<dbReference type="eggNOG" id="COG3103">
    <property type="taxonomic scope" value="Bacteria"/>
</dbReference>
<organism evidence="3 4">
    <name type="scientific">Brevibacillus panacihumi W25</name>
    <dbReference type="NCBI Taxonomy" id="1408254"/>
    <lineage>
        <taxon>Bacteria</taxon>
        <taxon>Bacillati</taxon>
        <taxon>Bacillota</taxon>
        <taxon>Bacilli</taxon>
        <taxon>Bacillales</taxon>
        <taxon>Paenibacillaceae</taxon>
        <taxon>Brevibacillus</taxon>
    </lineage>
</organism>
<keyword evidence="4" id="KW-1185">Reference proteome</keyword>
<evidence type="ECO:0008006" key="5">
    <source>
        <dbReference type="Google" id="ProtNLM"/>
    </source>
</evidence>
<accession>V6M9H6</accession>
<keyword evidence="2" id="KW-0812">Transmembrane</keyword>